<accession>A0ABV7D162</accession>
<evidence type="ECO:0000259" key="3">
    <source>
        <dbReference type="Pfam" id="PF00501"/>
    </source>
</evidence>
<dbReference type="InterPro" id="IPR045851">
    <property type="entry name" value="AMP-bd_C_sf"/>
</dbReference>
<name>A0ABV7D162_9PROT</name>
<evidence type="ECO:0000256" key="1">
    <source>
        <dbReference type="ARBA" id="ARBA00006432"/>
    </source>
</evidence>
<protein>
    <submittedName>
        <fullName evidence="5">Class I adenylate-forming enzyme family protein</fullName>
    </submittedName>
</protein>
<dbReference type="InterPro" id="IPR025110">
    <property type="entry name" value="AMP-bd_C"/>
</dbReference>
<proteinExistence type="inferred from homology"/>
<dbReference type="RefSeq" id="WP_194212834.1">
    <property type="nucleotide sequence ID" value="NZ_CP061205.1"/>
</dbReference>
<evidence type="ECO:0000313" key="5">
    <source>
        <dbReference type="EMBL" id="MFC3050669.1"/>
    </source>
</evidence>
<dbReference type="PANTHER" id="PTHR43201:SF5">
    <property type="entry name" value="MEDIUM-CHAIN ACYL-COA LIGASE ACSF2, MITOCHONDRIAL"/>
    <property type="match status" value="1"/>
</dbReference>
<dbReference type="SUPFAM" id="SSF56801">
    <property type="entry name" value="Acetyl-CoA synthetase-like"/>
    <property type="match status" value="1"/>
</dbReference>
<keyword evidence="2" id="KW-0436">Ligase</keyword>
<organism evidence="5 6">
    <name type="scientific">Kordiimonas pumila</name>
    <dbReference type="NCBI Taxonomy" id="2161677"/>
    <lineage>
        <taxon>Bacteria</taxon>
        <taxon>Pseudomonadati</taxon>
        <taxon>Pseudomonadota</taxon>
        <taxon>Alphaproteobacteria</taxon>
        <taxon>Kordiimonadales</taxon>
        <taxon>Kordiimonadaceae</taxon>
        <taxon>Kordiimonas</taxon>
    </lineage>
</organism>
<dbReference type="Proteomes" id="UP001595444">
    <property type="component" value="Unassembled WGS sequence"/>
</dbReference>
<dbReference type="PROSITE" id="PS00455">
    <property type="entry name" value="AMP_BINDING"/>
    <property type="match status" value="1"/>
</dbReference>
<dbReference type="PANTHER" id="PTHR43201">
    <property type="entry name" value="ACYL-COA SYNTHETASE"/>
    <property type="match status" value="1"/>
</dbReference>
<dbReference type="Pfam" id="PF13193">
    <property type="entry name" value="AMP-binding_C"/>
    <property type="match status" value="1"/>
</dbReference>
<evidence type="ECO:0000259" key="4">
    <source>
        <dbReference type="Pfam" id="PF13193"/>
    </source>
</evidence>
<sequence length="508" mass="55082">MPHAKPLFVNPVEMLLAAADTHSTRIAFVEGDRQISYRDFVAGAIVISDIIHWQAEGAMKVAVALPNSALFVAAVFGGWFEGCKVSVHNVLQPPPALVSQMNMVMPDVILTTTDYVDKFSALESTIRLVILEQTVFQNNRKYQLGFNPAKIREATDTSLFLFTGGTTGKAKAVEHTFKSVMASVIGMEHAWPTNTGQETWLSISPMFHVYGFLFCALCPIYSRATNVMGYPFQTDSSIAAMKSHQVTVLSGGPPAVYAALLANEQFNRNAYKALRICGGGGAPFSEALLHMWLSITGVPITEAYGMTEMAPITSNGPDDGNVPGSVGKAGAGVKIEIRHHDTRSVLAAGEIGDVYVSGEQCMVAYYNNSAETNAVLSNGWLETGDVGYVNAEGYLFLTGRTKEMINVSGYKVYPREIDDLLLALPEIKEACTLGIPDERTGEAVVSCLTCETDISEEKVRAFCAERLAAYKIPKYIFVVDTIPKTPANKQDRLSLAKMLAAKKAFKNG</sequence>
<dbReference type="InterPro" id="IPR042099">
    <property type="entry name" value="ANL_N_sf"/>
</dbReference>
<dbReference type="EMBL" id="JBHRSL010000002">
    <property type="protein sequence ID" value="MFC3050669.1"/>
    <property type="molecule type" value="Genomic_DNA"/>
</dbReference>
<dbReference type="Pfam" id="PF00501">
    <property type="entry name" value="AMP-binding"/>
    <property type="match status" value="1"/>
</dbReference>
<dbReference type="InterPro" id="IPR000873">
    <property type="entry name" value="AMP-dep_synth/lig_dom"/>
</dbReference>
<dbReference type="Gene3D" id="3.30.300.30">
    <property type="match status" value="1"/>
</dbReference>
<comment type="caution">
    <text evidence="5">The sequence shown here is derived from an EMBL/GenBank/DDBJ whole genome shotgun (WGS) entry which is preliminary data.</text>
</comment>
<keyword evidence="6" id="KW-1185">Reference proteome</keyword>
<gene>
    <name evidence="5" type="ORF">ACFOKA_02000</name>
</gene>
<dbReference type="Gene3D" id="3.40.50.12780">
    <property type="entry name" value="N-terminal domain of ligase-like"/>
    <property type="match status" value="1"/>
</dbReference>
<reference evidence="6" key="1">
    <citation type="journal article" date="2019" name="Int. J. Syst. Evol. Microbiol.">
        <title>The Global Catalogue of Microorganisms (GCM) 10K type strain sequencing project: providing services to taxonomists for standard genome sequencing and annotation.</title>
        <authorList>
            <consortium name="The Broad Institute Genomics Platform"/>
            <consortium name="The Broad Institute Genome Sequencing Center for Infectious Disease"/>
            <person name="Wu L."/>
            <person name="Ma J."/>
        </authorList>
    </citation>
    <scope>NUCLEOTIDE SEQUENCE [LARGE SCALE GENOMIC DNA]</scope>
    <source>
        <strain evidence="6">KCTC 62164</strain>
    </source>
</reference>
<evidence type="ECO:0000256" key="2">
    <source>
        <dbReference type="ARBA" id="ARBA00022598"/>
    </source>
</evidence>
<feature type="domain" description="AMP-binding enzyme C-terminal" evidence="4">
    <location>
        <begin position="416"/>
        <end position="489"/>
    </location>
</feature>
<dbReference type="InterPro" id="IPR020845">
    <property type="entry name" value="AMP-binding_CS"/>
</dbReference>
<evidence type="ECO:0000313" key="6">
    <source>
        <dbReference type="Proteomes" id="UP001595444"/>
    </source>
</evidence>
<feature type="domain" description="AMP-dependent synthetase/ligase" evidence="3">
    <location>
        <begin position="18"/>
        <end position="366"/>
    </location>
</feature>
<comment type="similarity">
    <text evidence="1">Belongs to the ATP-dependent AMP-binding enzyme family.</text>
</comment>